<dbReference type="OrthoDB" id="6602222at2759"/>
<dbReference type="InterPro" id="IPR036397">
    <property type="entry name" value="RNaseH_sf"/>
</dbReference>
<comment type="caution">
    <text evidence="1">The sequence shown here is derived from an EMBL/GenBank/DDBJ whole genome shotgun (WGS) entry which is preliminary data.</text>
</comment>
<protein>
    <recommendedName>
        <fullName evidence="3">Transposable element Tc3 transposase</fullName>
    </recommendedName>
</protein>
<dbReference type="PANTHER" id="PTHR47326:SF1">
    <property type="entry name" value="HTH PSQ-TYPE DOMAIN-CONTAINING PROTEIN"/>
    <property type="match status" value="1"/>
</dbReference>
<evidence type="ECO:0008006" key="3">
    <source>
        <dbReference type="Google" id="ProtNLM"/>
    </source>
</evidence>
<accession>A0A6G0YS97</accession>
<dbReference type="Proteomes" id="UP000478052">
    <property type="component" value="Unassembled WGS sequence"/>
</dbReference>
<evidence type="ECO:0000313" key="2">
    <source>
        <dbReference type="Proteomes" id="UP000478052"/>
    </source>
</evidence>
<dbReference type="PANTHER" id="PTHR47326">
    <property type="entry name" value="TRANSPOSABLE ELEMENT TC3 TRANSPOSASE-LIKE PROTEIN"/>
    <property type="match status" value="1"/>
</dbReference>
<feature type="non-terminal residue" evidence="1">
    <location>
        <position position="1"/>
    </location>
</feature>
<keyword evidence="2" id="KW-1185">Reference proteome</keyword>
<dbReference type="Gene3D" id="3.30.420.10">
    <property type="entry name" value="Ribonuclease H-like superfamily/Ribonuclease H"/>
    <property type="match status" value="1"/>
</dbReference>
<sequence length="199" mass="23473">RRLSFIQWLINKKDFEPLIFNNILWTDESKFITNGILNRHNAHYWTDENPHWMRESKFQTFSGINVWCGIIGNQLIGLHFYNGTLTAQKYQEFLQNTLPILLENVSLATRQNMYFQQDGCPAHNAYIVRNYLNNTFSGKWIDTHSFIPWPPRSPDLTCLDYFLWGYLKNKEHCPSIGALIVPGSTENWNLCRPMAWIQN</sequence>
<dbReference type="GO" id="GO:0003676">
    <property type="term" value="F:nucleic acid binding"/>
    <property type="evidence" value="ECO:0007669"/>
    <property type="project" value="InterPro"/>
</dbReference>
<organism evidence="1 2">
    <name type="scientific">Aphis craccivora</name>
    <name type="common">Cowpea aphid</name>
    <dbReference type="NCBI Taxonomy" id="307492"/>
    <lineage>
        <taxon>Eukaryota</taxon>
        <taxon>Metazoa</taxon>
        <taxon>Ecdysozoa</taxon>
        <taxon>Arthropoda</taxon>
        <taxon>Hexapoda</taxon>
        <taxon>Insecta</taxon>
        <taxon>Pterygota</taxon>
        <taxon>Neoptera</taxon>
        <taxon>Paraneoptera</taxon>
        <taxon>Hemiptera</taxon>
        <taxon>Sternorrhyncha</taxon>
        <taxon>Aphidomorpha</taxon>
        <taxon>Aphidoidea</taxon>
        <taxon>Aphididae</taxon>
        <taxon>Aphidini</taxon>
        <taxon>Aphis</taxon>
        <taxon>Aphis</taxon>
    </lineage>
</organism>
<evidence type="ECO:0000313" key="1">
    <source>
        <dbReference type="EMBL" id="KAF0760559.1"/>
    </source>
</evidence>
<gene>
    <name evidence="1" type="ORF">FWK35_00007877</name>
</gene>
<name>A0A6G0YS97_APHCR</name>
<reference evidence="1 2" key="1">
    <citation type="submission" date="2019-08" db="EMBL/GenBank/DDBJ databases">
        <title>Whole genome of Aphis craccivora.</title>
        <authorList>
            <person name="Voronova N.V."/>
            <person name="Shulinski R.S."/>
            <person name="Bandarenka Y.V."/>
            <person name="Zhorov D.G."/>
            <person name="Warner D."/>
        </authorList>
    </citation>
    <scope>NUCLEOTIDE SEQUENCE [LARGE SCALE GENOMIC DNA]</scope>
    <source>
        <strain evidence="1">180601</strain>
        <tissue evidence="1">Whole Body</tissue>
    </source>
</reference>
<dbReference type="AlphaFoldDB" id="A0A6G0YS97"/>
<dbReference type="EMBL" id="VUJU01002639">
    <property type="protein sequence ID" value="KAF0760559.1"/>
    <property type="molecule type" value="Genomic_DNA"/>
</dbReference>
<proteinExistence type="predicted"/>